<dbReference type="PANTHER" id="PTHR31324">
    <property type="entry name" value="MORF4 FAMILY-ASSOCIATED PROTEIN 1-RELATED"/>
    <property type="match status" value="1"/>
</dbReference>
<sequence>YKSLQSIEPKEVEVLEPEEDFQQFLLLVISEMWEDTVSLTQEHRKSYMLNRSKLWEIHSMFIQIKTQESALTHLPNLNDGVKGRVAKKYEKAEEKAKEIAMVVEMLVELVQGIEKSESS</sequence>
<evidence type="ECO:0000313" key="2">
    <source>
        <dbReference type="Ensembl" id="ENSBMSP00010007783.1"/>
    </source>
</evidence>
<name>A0A8C0CKA6_BALMU</name>
<dbReference type="GeneTree" id="ENSGT00940000155541"/>
<comment type="similarity">
    <text evidence="1">Belongs to the MORF4 family-associated protein family.</text>
</comment>
<accession>A0A8C0CKA6</accession>
<protein>
    <submittedName>
        <fullName evidence="2">Uncharacterized protein</fullName>
    </submittedName>
</protein>
<dbReference type="Ensembl" id="ENSBMST00010008691.1">
    <property type="protein sequence ID" value="ENSBMSP00010007783.1"/>
    <property type="gene ID" value="ENSBMSG00010005776.1"/>
</dbReference>
<dbReference type="Pfam" id="PF15155">
    <property type="entry name" value="MRFAP1"/>
    <property type="match status" value="1"/>
</dbReference>
<dbReference type="InterPro" id="IPR029254">
    <property type="entry name" value="MRFAP1"/>
</dbReference>
<dbReference type="AlphaFoldDB" id="A0A8C0CKA6"/>
<dbReference type="PANTHER" id="PTHR31324:SF1">
    <property type="entry name" value="MORF4 FAMILY-ASSOCIATED PROTEIN 1"/>
    <property type="match status" value="1"/>
</dbReference>
<reference evidence="2" key="1">
    <citation type="submission" date="2023-09" db="UniProtKB">
        <authorList>
            <consortium name="Ensembl"/>
        </authorList>
    </citation>
    <scope>IDENTIFICATION</scope>
</reference>
<evidence type="ECO:0000256" key="1">
    <source>
        <dbReference type="ARBA" id="ARBA00005515"/>
    </source>
</evidence>
<organism evidence="2">
    <name type="scientific">Balaenoptera musculus</name>
    <name type="common">Blue whale</name>
    <dbReference type="NCBI Taxonomy" id="9771"/>
    <lineage>
        <taxon>Eukaryota</taxon>
        <taxon>Metazoa</taxon>
        <taxon>Chordata</taxon>
        <taxon>Craniata</taxon>
        <taxon>Vertebrata</taxon>
        <taxon>Euteleostomi</taxon>
        <taxon>Mammalia</taxon>
        <taxon>Eutheria</taxon>
        <taxon>Laurasiatheria</taxon>
        <taxon>Artiodactyla</taxon>
        <taxon>Whippomorpha</taxon>
        <taxon>Cetacea</taxon>
        <taxon>Mysticeti</taxon>
        <taxon>Balaenopteridae</taxon>
        <taxon>Balaenoptera</taxon>
    </lineage>
</organism>
<proteinExistence type="inferred from homology"/>